<keyword evidence="3" id="KW-1185">Reference proteome</keyword>
<accession>B8CJ56</accession>
<feature type="region of interest" description="Disordered" evidence="1">
    <location>
        <begin position="17"/>
        <end position="45"/>
    </location>
</feature>
<dbReference type="STRING" id="225849.swp_1015"/>
<dbReference type="AlphaFoldDB" id="B8CJ56"/>
<reference evidence="2 3" key="1">
    <citation type="journal article" date="2008" name="PLoS ONE">
        <title>Environmental adaptation: genomic analysis of the piezotolerant and psychrotolerant deep-sea iron reducing bacterium Shewanella piezotolerans WP3.</title>
        <authorList>
            <person name="Wang F."/>
            <person name="Wang J."/>
            <person name="Jian H."/>
            <person name="Zhang B."/>
            <person name="Li S."/>
            <person name="Wang F."/>
            <person name="Zeng X."/>
            <person name="Gao L."/>
            <person name="Bartlett D.H."/>
            <person name="Yu J."/>
            <person name="Hu S."/>
            <person name="Xiao X."/>
        </authorList>
    </citation>
    <scope>NUCLEOTIDE SEQUENCE [LARGE SCALE GENOMIC DNA]</scope>
    <source>
        <strain evidence="3">WP3 / JCM 13877</strain>
    </source>
</reference>
<dbReference type="EMBL" id="CP000472">
    <property type="protein sequence ID" value="ACJ27818.1"/>
    <property type="molecule type" value="Genomic_DNA"/>
</dbReference>
<evidence type="ECO:0000313" key="2">
    <source>
        <dbReference type="EMBL" id="ACJ27818.1"/>
    </source>
</evidence>
<gene>
    <name evidence="2" type="ordered locus">swp_1015</name>
</gene>
<evidence type="ECO:0000313" key="3">
    <source>
        <dbReference type="Proteomes" id="UP000000753"/>
    </source>
</evidence>
<dbReference type="Proteomes" id="UP000000753">
    <property type="component" value="Chromosome"/>
</dbReference>
<dbReference type="HOGENOM" id="CLU_3205217_0_0_6"/>
<evidence type="ECO:0000256" key="1">
    <source>
        <dbReference type="SAM" id="MobiDB-lite"/>
    </source>
</evidence>
<sequence>MKKKSLLAIVDSELPNRQLKSSTAPAGQTSAGELPNRQLKSYGRI</sequence>
<dbReference type="KEGG" id="swp:swp_1015"/>
<name>B8CJ56_SHEPW</name>
<organism evidence="2 3">
    <name type="scientific">Shewanella piezotolerans (strain WP3 / JCM 13877)</name>
    <dbReference type="NCBI Taxonomy" id="225849"/>
    <lineage>
        <taxon>Bacteria</taxon>
        <taxon>Pseudomonadati</taxon>
        <taxon>Pseudomonadota</taxon>
        <taxon>Gammaproteobacteria</taxon>
        <taxon>Alteromonadales</taxon>
        <taxon>Shewanellaceae</taxon>
        <taxon>Shewanella</taxon>
    </lineage>
</organism>
<protein>
    <submittedName>
        <fullName evidence="2">Uncharacterized protein</fullName>
    </submittedName>
</protein>
<feature type="compositionally biased region" description="Polar residues" evidence="1">
    <location>
        <begin position="18"/>
        <end position="31"/>
    </location>
</feature>
<proteinExistence type="predicted"/>